<protein>
    <recommendedName>
        <fullName evidence="2">A to I editase domain-containing protein</fullName>
    </recommendedName>
</protein>
<dbReference type="GO" id="GO:0006382">
    <property type="term" value="P:adenosine to inosine editing"/>
    <property type="evidence" value="ECO:0007669"/>
    <property type="project" value="TreeGrafter"/>
</dbReference>
<feature type="domain" description="A to I editase" evidence="2">
    <location>
        <begin position="17"/>
        <end position="238"/>
    </location>
</feature>
<feature type="region of interest" description="Disordered" evidence="1">
    <location>
        <begin position="239"/>
        <end position="263"/>
    </location>
</feature>
<reference evidence="3 4" key="1">
    <citation type="submission" date="2022-09" db="EMBL/GenBank/DDBJ databases">
        <authorList>
            <person name="Palmer J.M."/>
        </authorList>
    </citation>
    <scope>NUCLEOTIDE SEQUENCE [LARGE SCALE GENOMIC DNA]</scope>
    <source>
        <strain evidence="3 4">DSM 7382</strain>
    </source>
</reference>
<comment type="caution">
    <text evidence="3">The sequence shown here is derived from an EMBL/GenBank/DDBJ whole genome shotgun (WGS) entry which is preliminary data.</text>
</comment>
<evidence type="ECO:0000259" key="2">
    <source>
        <dbReference type="PROSITE" id="PS50141"/>
    </source>
</evidence>
<organism evidence="3 4">
    <name type="scientific">Cerrena zonata</name>
    <dbReference type="NCBI Taxonomy" id="2478898"/>
    <lineage>
        <taxon>Eukaryota</taxon>
        <taxon>Fungi</taxon>
        <taxon>Dikarya</taxon>
        <taxon>Basidiomycota</taxon>
        <taxon>Agaricomycotina</taxon>
        <taxon>Agaricomycetes</taxon>
        <taxon>Polyporales</taxon>
        <taxon>Cerrenaceae</taxon>
        <taxon>Cerrena</taxon>
    </lineage>
</organism>
<dbReference type="PROSITE" id="PS50141">
    <property type="entry name" value="A_DEAMIN_EDITASE"/>
    <property type="match status" value="1"/>
</dbReference>
<proteinExistence type="predicted"/>
<accession>A0AAW0GW72</accession>
<dbReference type="SMART" id="SM00552">
    <property type="entry name" value="ADEAMc"/>
    <property type="match status" value="1"/>
</dbReference>
<keyword evidence="4" id="KW-1185">Reference proteome</keyword>
<dbReference type="PANTHER" id="PTHR10910">
    <property type="entry name" value="EUKARYOTE SPECIFIC DSRNA BINDING PROTEIN"/>
    <property type="match status" value="1"/>
</dbReference>
<dbReference type="GO" id="GO:0006396">
    <property type="term" value="P:RNA processing"/>
    <property type="evidence" value="ECO:0007669"/>
    <property type="project" value="InterPro"/>
</dbReference>
<dbReference type="PANTHER" id="PTHR10910:SF62">
    <property type="entry name" value="AT07585P-RELATED"/>
    <property type="match status" value="1"/>
</dbReference>
<dbReference type="GO" id="GO:0005737">
    <property type="term" value="C:cytoplasm"/>
    <property type="evidence" value="ECO:0007669"/>
    <property type="project" value="TreeGrafter"/>
</dbReference>
<dbReference type="InterPro" id="IPR002466">
    <property type="entry name" value="A_deamin"/>
</dbReference>
<dbReference type="EMBL" id="JASBNA010000001">
    <property type="protein sequence ID" value="KAK7695584.1"/>
    <property type="molecule type" value="Genomic_DNA"/>
</dbReference>
<gene>
    <name evidence="3" type="ORF">QCA50_000220</name>
</gene>
<dbReference type="GO" id="GO:0003725">
    <property type="term" value="F:double-stranded RNA binding"/>
    <property type="evidence" value="ECO:0007669"/>
    <property type="project" value="TreeGrafter"/>
</dbReference>
<evidence type="ECO:0000313" key="3">
    <source>
        <dbReference type="EMBL" id="KAK7695584.1"/>
    </source>
</evidence>
<sequence>MAALKNSTEFPVLPPGTASRGRDNYSLFGVLRTKPGRADSPPTLCMCCSDKIASWNVTGFQGALASHFLEPIYVDNIVIGDIEDSLRDVVLEDCDRAFWNRLDKLDGIAATDWVFSEEAPNSLYQRVVSPFFACAWSKELMQRLADCSPAHEILINGIRRGVPPKRRHNRKFRPVLSKLSLFNLYSQVAGALNVRADFHTYREAKESSRDYQAAKAALRSTRGPFAGWITTGSQWEYFDMNGDPQGSEAVSSDKQDKGMTTTR</sequence>
<evidence type="ECO:0000313" key="4">
    <source>
        <dbReference type="Proteomes" id="UP001385951"/>
    </source>
</evidence>
<name>A0AAW0GW72_9APHY</name>
<dbReference type="AlphaFoldDB" id="A0AAW0GW72"/>
<dbReference type="GO" id="GO:0005730">
    <property type="term" value="C:nucleolus"/>
    <property type="evidence" value="ECO:0007669"/>
    <property type="project" value="TreeGrafter"/>
</dbReference>
<evidence type="ECO:0000256" key="1">
    <source>
        <dbReference type="SAM" id="MobiDB-lite"/>
    </source>
</evidence>
<dbReference type="GO" id="GO:0008251">
    <property type="term" value="F:tRNA-specific adenosine deaminase activity"/>
    <property type="evidence" value="ECO:0007669"/>
    <property type="project" value="TreeGrafter"/>
</dbReference>
<dbReference type="Pfam" id="PF02137">
    <property type="entry name" value="A_deamin"/>
    <property type="match status" value="1"/>
</dbReference>
<dbReference type="GO" id="GO:0003726">
    <property type="term" value="F:double-stranded RNA adenosine deaminase activity"/>
    <property type="evidence" value="ECO:0007669"/>
    <property type="project" value="TreeGrafter"/>
</dbReference>
<dbReference type="Proteomes" id="UP001385951">
    <property type="component" value="Unassembled WGS sequence"/>
</dbReference>